<feature type="region of interest" description="Disordered" evidence="1">
    <location>
        <begin position="36"/>
        <end position="105"/>
    </location>
</feature>
<feature type="region of interest" description="Disordered" evidence="1">
    <location>
        <begin position="1"/>
        <end position="21"/>
    </location>
</feature>
<accession>A0AAN8R9T5</accession>
<proteinExistence type="predicted"/>
<keyword evidence="3" id="KW-1185">Reference proteome</keyword>
<feature type="compositionally biased region" description="Basic and acidic residues" evidence="1">
    <location>
        <begin position="86"/>
        <end position="99"/>
    </location>
</feature>
<dbReference type="AlphaFoldDB" id="A0AAN8R9T5"/>
<evidence type="ECO:0000256" key="1">
    <source>
        <dbReference type="SAM" id="MobiDB-lite"/>
    </source>
</evidence>
<feature type="compositionally biased region" description="Acidic residues" evidence="1">
    <location>
        <begin position="1"/>
        <end position="11"/>
    </location>
</feature>
<name>A0AAN8R9T5_9TELE</name>
<evidence type="ECO:0000313" key="3">
    <source>
        <dbReference type="Proteomes" id="UP001356427"/>
    </source>
</evidence>
<protein>
    <submittedName>
        <fullName evidence="2">Uncharacterized protein</fullName>
    </submittedName>
</protein>
<sequence length="105" mass="11425">MSEEGSVDLQEEDKGVSIHDRMPAIQLRVSSLVNNSRNNSPECLLPVDPQVKKAPKPSAGSKMKMGWLKSSTPSKRKALDTGEVEQEGHTGETRPEKQPKTAGSQ</sequence>
<organism evidence="2 3">
    <name type="scientific">Coregonus suidteri</name>
    <dbReference type="NCBI Taxonomy" id="861788"/>
    <lineage>
        <taxon>Eukaryota</taxon>
        <taxon>Metazoa</taxon>
        <taxon>Chordata</taxon>
        <taxon>Craniata</taxon>
        <taxon>Vertebrata</taxon>
        <taxon>Euteleostomi</taxon>
        <taxon>Actinopterygii</taxon>
        <taxon>Neopterygii</taxon>
        <taxon>Teleostei</taxon>
        <taxon>Protacanthopterygii</taxon>
        <taxon>Salmoniformes</taxon>
        <taxon>Salmonidae</taxon>
        <taxon>Coregoninae</taxon>
        <taxon>Coregonus</taxon>
    </lineage>
</organism>
<dbReference type="Proteomes" id="UP001356427">
    <property type="component" value="Unassembled WGS sequence"/>
</dbReference>
<evidence type="ECO:0000313" key="2">
    <source>
        <dbReference type="EMBL" id="KAK6319027.1"/>
    </source>
</evidence>
<reference evidence="2 3" key="1">
    <citation type="submission" date="2021-04" db="EMBL/GenBank/DDBJ databases">
        <authorList>
            <person name="De Guttry C."/>
            <person name="Zahm M."/>
            <person name="Klopp C."/>
            <person name="Cabau C."/>
            <person name="Louis A."/>
            <person name="Berthelot C."/>
            <person name="Parey E."/>
            <person name="Roest Crollius H."/>
            <person name="Montfort J."/>
            <person name="Robinson-Rechavi M."/>
            <person name="Bucao C."/>
            <person name="Bouchez O."/>
            <person name="Gislard M."/>
            <person name="Lluch J."/>
            <person name="Milhes M."/>
            <person name="Lampietro C."/>
            <person name="Lopez Roques C."/>
            <person name="Donnadieu C."/>
            <person name="Braasch I."/>
            <person name="Desvignes T."/>
            <person name="Postlethwait J."/>
            <person name="Bobe J."/>
            <person name="Wedekind C."/>
            <person name="Guiguen Y."/>
        </authorList>
    </citation>
    <scope>NUCLEOTIDE SEQUENCE [LARGE SCALE GENOMIC DNA]</scope>
    <source>
        <strain evidence="2">Cs_M1</strain>
        <tissue evidence="2">Blood</tissue>
    </source>
</reference>
<comment type="caution">
    <text evidence="2">The sequence shown here is derived from an EMBL/GenBank/DDBJ whole genome shotgun (WGS) entry which is preliminary data.</text>
</comment>
<dbReference type="EMBL" id="JAGTTL010000008">
    <property type="protein sequence ID" value="KAK6319027.1"/>
    <property type="molecule type" value="Genomic_DNA"/>
</dbReference>
<feature type="compositionally biased region" description="Basic and acidic residues" evidence="1">
    <location>
        <begin position="12"/>
        <end position="21"/>
    </location>
</feature>
<gene>
    <name evidence="2" type="ORF">J4Q44_G00102380</name>
</gene>